<gene>
    <name evidence="5" type="ORF">ACFSKW_34340</name>
</gene>
<dbReference type="Pfam" id="PF03496">
    <property type="entry name" value="ADPrib_exo_Tox"/>
    <property type="match status" value="1"/>
</dbReference>
<feature type="compositionally biased region" description="Basic and acidic residues" evidence="1">
    <location>
        <begin position="357"/>
        <end position="372"/>
    </location>
</feature>
<feature type="compositionally biased region" description="Basic and acidic residues" evidence="1">
    <location>
        <begin position="502"/>
        <end position="525"/>
    </location>
</feature>
<protein>
    <submittedName>
        <fullName evidence="5">ADP-ribosyltransferase</fullName>
    </submittedName>
</protein>
<accession>A0ABW4T5R6</accession>
<keyword evidence="2" id="KW-1133">Transmembrane helix</keyword>
<dbReference type="Gene3D" id="3.90.176.10">
    <property type="entry name" value="Toxin ADP-ribosyltransferase, Chain A, domain 1"/>
    <property type="match status" value="1"/>
</dbReference>
<dbReference type="InterPro" id="IPR057746">
    <property type="entry name" value="CpnT-like_N"/>
</dbReference>
<feature type="compositionally biased region" description="Pro residues" evidence="1">
    <location>
        <begin position="303"/>
        <end position="313"/>
    </location>
</feature>
<dbReference type="SUPFAM" id="SSF56399">
    <property type="entry name" value="ADP-ribosylation"/>
    <property type="match status" value="1"/>
</dbReference>
<dbReference type="Proteomes" id="UP001597368">
    <property type="component" value="Unassembled WGS sequence"/>
</dbReference>
<dbReference type="InterPro" id="IPR003540">
    <property type="entry name" value="ADP-ribosyltransferase"/>
</dbReference>
<sequence>MGFDGCVVPEFLRPHIDWVTGMAWPEGDPEGCFRMADACVVAAHRVVAGTEAADPAVASMIGDSWNGAAQQAFVRHVEQTVGGRRAELVQRLIRAAISLNGVGVTIQHAQRMITFIVVFLLIVLPLVLWQAPWLLRPVLQVSRMSALQIRNTTLMLMGVFAGFGGAVELLVQATQIEGGRRDTFDTDQLLMAVRDGAINGLLTGLLGCGLGRLAPPALHAGVARAEAAFGERLLAGLMHTLPGQALQYGVAGSATTAISLKIDGRPLDWDLILKSGTAGALGADGQHLASPLLLGRRGEGGAVPPPDHLPQDPPSAGSAPPKDPPGFGPVPDPRRVPPDPGPATPLPAFDAPGDRGPAAERSARQDGERASHLAEAAPNVGTPPDVRSGTPEPPFRDAHAGTGLQATAARHDVPAVAPVRGAEPVAGARPSGAVPDSPAHPPRPAVREGAPAHRGDGGGRAAGPDEPAVRNGQGQTPQDRAEAGGPSRPSIDDLINQPSDPPEAHGPVHNDTPGREGGDGRDRPDPSTLPADETADGPQVRDAPPTGADGIRPLHDARNALAEGDVAGARAAADAAAADALRARRSPDVSDALRARADAEAVQAGRIADMAEVIHRHGDAPAERLALLKRFDITIEVKLFHEHDGRSGGASYDPATNTLLVRQRVEGKPPGEELVAGLNRNFWRMSERHFLSQEITGWNGLSGWSDGAARFHADSDYAAWVERHMTPQSERFTTASREALRAYRRNDTFPEINQPLRQMTEPSPEAAAHIADMDAAMLQSVVPEDIVVSRQVLVDAFDRPMDRLEGTTQEDLAFLSTSTNKHPPPYEHFVQRYTMVKIWLRVPAGTHAVHMRGLFPDIERSKGPSSELLLARGSRYRVDKVLVENNQYKVFTTVLRDED</sequence>
<proteinExistence type="predicted"/>
<keyword evidence="6" id="KW-1185">Reference proteome</keyword>
<evidence type="ECO:0000256" key="2">
    <source>
        <dbReference type="SAM" id="Phobius"/>
    </source>
</evidence>
<reference evidence="6" key="1">
    <citation type="journal article" date="2019" name="Int. J. Syst. Evol. Microbiol.">
        <title>The Global Catalogue of Microorganisms (GCM) 10K type strain sequencing project: providing services to taxonomists for standard genome sequencing and annotation.</title>
        <authorList>
            <consortium name="The Broad Institute Genomics Platform"/>
            <consortium name="The Broad Institute Genome Sequencing Center for Infectious Disease"/>
            <person name="Wu L."/>
            <person name="Ma J."/>
        </authorList>
    </citation>
    <scope>NUCLEOTIDE SEQUENCE [LARGE SCALE GENOMIC DNA]</scope>
    <source>
        <strain evidence="6">ICMP 6774ER</strain>
    </source>
</reference>
<evidence type="ECO:0000313" key="6">
    <source>
        <dbReference type="Proteomes" id="UP001597368"/>
    </source>
</evidence>
<feature type="compositionally biased region" description="Pro residues" evidence="1">
    <location>
        <begin position="321"/>
        <end position="331"/>
    </location>
</feature>
<feature type="transmembrane region" description="Helical" evidence="2">
    <location>
        <begin position="112"/>
        <end position="132"/>
    </location>
</feature>
<feature type="domain" description="Outer membrane channel protein CpnT-like N-terminal" evidence="4">
    <location>
        <begin position="17"/>
        <end position="134"/>
    </location>
</feature>
<dbReference type="PROSITE" id="PS51996">
    <property type="entry name" value="TR_MART"/>
    <property type="match status" value="1"/>
</dbReference>
<dbReference type="RefSeq" id="WP_379576960.1">
    <property type="nucleotide sequence ID" value="NZ_JBHUFV010000051.1"/>
</dbReference>
<feature type="transmembrane region" description="Helical" evidence="2">
    <location>
        <begin position="152"/>
        <end position="171"/>
    </location>
</feature>
<name>A0ABW4T5R6_9ACTN</name>
<keyword evidence="2" id="KW-0472">Membrane</keyword>
<evidence type="ECO:0000313" key="5">
    <source>
        <dbReference type="EMBL" id="MFD1936564.1"/>
    </source>
</evidence>
<dbReference type="EMBL" id="JBHUFV010000051">
    <property type="protein sequence ID" value="MFD1936564.1"/>
    <property type="molecule type" value="Genomic_DNA"/>
</dbReference>
<comment type="caution">
    <text evidence="5">The sequence shown here is derived from an EMBL/GenBank/DDBJ whole genome shotgun (WGS) entry which is preliminary data.</text>
</comment>
<organism evidence="5 6">
    <name type="scientific">Nonomuraea mangrovi</name>
    <dbReference type="NCBI Taxonomy" id="2316207"/>
    <lineage>
        <taxon>Bacteria</taxon>
        <taxon>Bacillati</taxon>
        <taxon>Actinomycetota</taxon>
        <taxon>Actinomycetes</taxon>
        <taxon>Streptosporangiales</taxon>
        <taxon>Streptosporangiaceae</taxon>
        <taxon>Nonomuraea</taxon>
    </lineage>
</organism>
<feature type="domain" description="ADP ribosyltransferase" evidence="3">
    <location>
        <begin position="719"/>
        <end position="886"/>
    </location>
</feature>
<feature type="region of interest" description="Disordered" evidence="1">
    <location>
        <begin position="295"/>
        <end position="553"/>
    </location>
</feature>
<keyword evidence="2" id="KW-0812">Transmembrane</keyword>
<evidence type="ECO:0000256" key="1">
    <source>
        <dbReference type="SAM" id="MobiDB-lite"/>
    </source>
</evidence>
<evidence type="ECO:0000259" key="4">
    <source>
        <dbReference type="Pfam" id="PF25547"/>
    </source>
</evidence>
<evidence type="ECO:0000259" key="3">
    <source>
        <dbReference type="Pfam" id="PF03496"/>
    </source>
</evidence>
<dbReference type="Pfam" id="PF25547">
    <property type="entry name" value="WXG100_2"/>
    <property type="match status" value="1"/>
</dbReference>